<keyword evidence="2" id="KW-1185">Reference proteome</keyword>
<comment type="caution">
    <text evidence="1">The sequence shown here is derived from an EMBL/GenBank/DDBJ whole genome shotgun (WGS) entry which is preliminary data.</text>
</comment>
<reference evidence="1 2" key="1">
    <citation type="submission" date="2021-06" db="EMBL/GenBank/DDBJ databases">
        <authorList>
            <person name="Sun Q."/>
            <person name="Li D."/>
        </authorList>
    </citation>
    <scope>NUCLEOTIDE SEQUENCE [LARGE SCALE GENOMIC DNA]</scope>
    <source>
        <strain evidence="1 2">MSJ-40</strain>
    </source>
</reference>
<evidence type="ECO:0000313" key="1">
    <source>
        <dbReference type="EMBL" id="MBU5437103.1"/>
    </source>
</evidence>
<sequence>MKGIEYNKLIRDRIPKIIEESGKKAVVNRIKGEELLKALNDKLKEELEEYIQSGSIEELADLVEVIYAILNFQGISVSEFNEMRENKNKYRGSFREGLLLVEVTE</sequence>
<dbReference type="CDD" id="cd11532">
    <property type="entry name" value="NTP-PPase_COG4997"/>
    <property type="match status" value="1"/>
</dbReference>
<dbReference type="RefSeq" id="WP_216516860.1">
    <property type="nucleotide sequence ID" value="NZ_JAHLPM010000002.1"/>
</dbReference>
<dbReference type="Proteomes" id="UP000749471">
    <property type="component" value="Unassembled WGS sequence"/>
</dbReference>
<gene>
    <name evidence="1" type="ORF">KQI42_03720</name>
</gene>
<accession>A0ABS6E2G5</accession>
<dbReference type="EMBL" id="JAHLPM010000002">
    <property type="protein sequence ID" value="MBU5437103.1"/>
    <property type="molecule type" value="Genomic_DNA"/>
</dbReference>
<proteinExistence type="predicted"/>
<protein>
    <submittedName>
        <fullName evidence="1">Nucleoside triphosphate pyrophosphohydrolase</fullName>
    </submittedName>
</protein>
<name>A0ABS6E2G5_9FIRM</name>
<organism evidence="1 2">
    <name type="scientific">Tissierella simiarum</name>
    <dbReference type="NCBI Taxonomy" id="2841534"/>
    <lineage>
        <taxon>Bacteria</taxon>
        <taxon>Bacillati</taxon>
        <taxon>Bacillota</taxon>
        <taxon>Tissierellia</taxon>
        <taxon>Tissierellales</taxon>
        <taxon>Tissierellaceae</taxon>
        <taxon>Tissierella</taxon>
    </lineage>
</organism>
<dbReference type="InterPro" id="IPR038735">
    <property type="entry name" value="MSMEG_1276-like_NTP-PPase_dom"/>
</dbReference>
<evidence type="ECO:0000313" key="2">
    <source>
        <dbReference type="Proteomes" id="UP000749471"/>
    </source>
</evidence>